<gene>
    <name evidence="1" type="ORF">STAS_13865</name>
</gene>
<keyword evidence="1" id="KW-0418">Kinase</keyword>
<keyword evidence="2" id="KW-1185">Reference proteome</keyword>
<keyword evidence="1" id="KW-0808">Transferase</keyword>
<name>A0A5A7PXX1_STRAF</name>
<evidence type="ECO:0000313" key="1">
    <source>
        <dbReference type="EMBL" id="GER37458.1"/>
    </source>
</evidence>
<dbReference type="GO" id="GO:0016301">
    <property type="term" value="F:kinase activity"/>
    <property type="evidence" value="ECO:0007669"/>
    <property type="project" value="UniProtKB-KW"/>
</dbReference>
<organism evidence="1 2">
    <name type="scientific">Striga asiatica</name>
    <name type="common">Asiatic witchweed</name>
    <name type="synonym">Buchnera asiatica</name>
    <dbReference type="NCBI Taxonomy" id="4170"/>
    <lineage>
        <taxon>Eukaryota</taxon>
        <taxon>Viridiplantae</taxon>
        <taxon>Streptophyta</taxon>
        <taxon>Embryophyta</taxon>
        <taxon>Tracheophyta</taxon>
        <taxon>Spermatophyta</taxon>
        <taxon>Magnoliopsida</taxon>
        <taxon>eudicotyledons</taxon>
        <taxon>Gunneridae</taxon>
        <taxon>Pentapetalae</taxon>
        <taxon>asterids</taxon>
        <taxon>lamiids</taxon>
        <taxon>Lamiales</taxon>
        <taxon>Orobanchaceae</taxon>
        <taxon>Buchnereae</taxon>
        <taxon>Striga</taxon>
    </lineage>
</organism>
<sequence>MPGNALEMESGRKTAKTGAEEVTRLVWIVTRVVWVEEIGDVATAFSHESCGLGHESCDLTRLLQSKGLDRILHRASLNSRTRFIAFPILNIIKLLGYCIHQEEKLLVYEFTENTSCGYLHRRMKSNVFSKRRGQPGVHTNIRVIIRQILGIRPKLLLRREPIPTLISSKPIGYIRSWSKDIDVLMSQAAAARHLHHMRRSTNNVAHALARFASFSNSPFLWEVDVFPHWLKELICTDLDSG</sequence>
<protein>
    <submittedName>
        <fullName evidence="1">Cysteine-rich receptor-like protein kinase 5</fullName>
    </submittedName>
</protein>
<comment type="caution">
    <text evidence="1">The sequence shown here is derived from an EMBL/GenBank/DDBJ whole genome shotgun (WGS) entry which is preliminary data.</text>
</comment>
<keyword evidence="1" id="KW-0675">Receptor</keyword>
<dbReference type="AlphaFoldDB" id="A0A5A7PXX1"/>
<dbReference type="EMBL" id="BKCP01005372">
    <property type="protein sequence ID" value="GER37458.1"/>
    <property type="molecule type" value="Genomic_DNA"/>
</dbReference>
<dbReference type="Gene3D" id="3.30.200.20">
    <property type="entry name" value="Phosphorylase Kinase, domain 1"/>
    <property type="match status" value="1"/>
</dbReference>
<dbReference type="Proteomes" id="UP000325081">
    <property type="component" value="Unassembled WGS sequence"/>
</dbReference>
<reference evidence="2" key="1">
    <citation type="journal article" date="2019" name="Curr. Biol.">
        <title>Genome Sequence of Striga asiatica Provides Insight into the Evolution of Plant Parasitism.</title>
        <authorList>
            <person name="Yoshida S."/>
            <person name="Kim S."/>
            <person name="Wafula E.K."/>
            <person name="Tanskanen J."/>
            <person name="Kim Y.M."/>
            <person name="Honaas L."/>
            <person name="Yang Z."/>
            <person name="Spallek T."/>
            <person name="Conn C.E."/>
            <person name="Ichihashi Y."/>
            <person name="Cheong K."/>
            <person name="Cui S."/>
            <person name="Der J.P."/>
            <person name="Gundlach H."/>
            <person name="Jiao Y."/>
            <person name="Hori C."/>
            <person name="Ishida J.K."/>
            <person name="Kasahara H."/>
            <person name="Kiba T."/>
            <person name="Kim M.S."/>
            <person name="Koo N."/>
            <person name="Laohavisit A."/>
            <person name="Lee Y.H."/>
            <person name="Lumba S."/>
            <person name="McCourt P."/>
            <person name="Mortimer J.C."/>
            <person name="Mutuku J.M."/>
            <person name="Nomura T."/>
            <person name="Sasaki-Sekimoto Y."/>
            <person name="Seto Y."/>
            <person name="Wang Y."/>
            <person name="Wakatake T."/>
            <person name="Sakakibara H."/>
            <person name="Demura T."/>
            <person name="Yamaguchi S."/>
            <person name="Yoneyama K."/>
            <person name="Manabe R.I."/>
            <person name="Nelson D.C."/>
            <person name="Schulman A.H."/>
            <person name="Timko M.P."/>
            <person name="dePamphilis C.W."/>
            <person name="Choi D."/>
            <person name="Shirasu K."/>
        </authorList>
    </citation>
    <scope>NUCLEOTIDE SEQUENCE [LARGE SCALE GENOMIC DNA]</scope>
    <source>
        <strain evidence="2">cv. UVA1</strain>
    </source>
</reference>
<accession>A0A5A7PXX1</accession>
<evidence type="ECO:0000313" key="2">
    <source>
        <dbReference type="Proteomes" id="UP000325081"/>
    </source>
</evidence>
<proteinExistence type="predicted"/>